<dbReference type="EMBL" id="CAFAAI010000109">
    <property type="protein sequence ID" value="CAB4795929.1"/>
    <property type="molecule type" value="Genomic_DNA"/>
</dbReference>
<evidence type="ECO:0000313" key="1">
    <source>
        <dbReference type="EMBL" id="CAB4795929.1"/>
    </source>
</evidence>
<dbReference type="SUPFAM" id="SSF52833">
    <property type="entry name" value="Thioredoxin-like"/>
    <property type="match status" value="1"/>
</dbReference>
<dbReference type="Pfam" id="PF03960">
    <property type="entry name" value="ArsC"/>
    <property type="match status" value="1"/>
</dbReference>
<dbReference type="InterPro" id="IPR036249">
    <property type="entry name" value="Thioredoxin-like_sf"/>
</dbReference>
<gene>
    <name evidence="1" type="ORF">UFOPK2992_00741</name>
</gene>
<name>A0A6J6XHJ9_9ZZZZ</name>
<dbReference type="PROSITE" id="PS51353">
    <property type="entry name" value="ARSC"/>
    <property type="match status" value="1"/>
</dbReference>
<accession>A0A6J6XHJ9</accession>
<sequence length="86" mass="9227">MKTPPDAATLADIIAKLEDAPTALVRRDANFAKLGLSDADVQTPAQVIDTLVKHKALLQRPVVVTPTTALVGRPKDRVTEALRPYA</sequence>
<protein>
    <submittedName>
        <fullName evidence="1">Unannotated protein</fullName>
    </submittedName>
</protein>
<dbReference type="PANTHER" id="PTHR30041:SF4">
    <property type="entry name" value="ARSENATE REDUCTASE"/>
    <property type="match status" value="1"/>
</dbReference>
<dbReference type="PANTHER" id="PTHR30041">
    <property type="entry name" value="ARSENATE REDUCTASE"/>
    <property type="match status" value="1"/>
</dbReference>
<dbReference type="InterPro" id="IPR006660">
    <property type="entry name" value="Arsenate_reductase-like"/>
</dbReference>
<reference evidence="1" key="1">
    <citation type="submission" date="2020-05" db="EMBL/GenBank/DDBJ databases">
        <authorList>
            <person name="Chiriac C."/>
            <person name="Salcher M."/>
            <person name="Ghai R."/>
            <person name="Kavagutti S V."/>
        </authorList>
    </citation>
    <scope>NUCLEOTIDE SEQUENCE</scope>
</reference>
<proteinExistence type="predicted"/>
<dbReference type="Gene3D" id="3.40.30.10">
    <property type="entry name" value="Glutaredoxin"/>
    <property type="match status" value="1"/>
</dbReference>
<organism evidence="1">
    <name type="scientific">freshwater metagenome</name>
    <dbReference type="NCBI Taxonomy" id="449393"/>
    <lineage>
        <taxon>unclassified sequences</taxon>
        <taxon>metagenomes</taxon>
        <taxon>ecological metagenomes</taxon>
    </lineage>
</organism>
<dbReference type="AlphaFoldDB" id="A0A6J6XHJ9"/>